<dbReference type="Gene3D" id="3.40.50.2000">
    <property type="entry name" value="Glycogen Phosphorylase B"/>
    <property type="match status" value="2"/>
</dbReference>
<dbReference type="GO" id="GO:0016757">
    <property type="term" value="F:glycosyltransferase activity"/>
    <property type="evidence" value="ECO:0007669"/>
    <property type="project" value="UniProtKB-KW"/>
</dbReference>
<evidence type="ECO:0000313" key="4">
    <source>
        <dbReference type="Proteomes" id="UP001176806"/>
    </source>
</evidence>
<protein>
    <submittedName>
        <fullName evidence="3">Glycosyltransferase</fullName>
        <ecNumber evidence="3">2.4.-.-</ecNumber>
    </submittedName>
</protein>
<dbReference type="InterPro" id="IPR028098">
    <property type="entry name" value="Glyco_trans_4-like_N"/>
</dbReference>
<evidence type="ECO:0000313" key="3">
    <source>
        <dbReference type="EMBL" id="MDO5976664.1"/>
    </source>
</evidence>
<keyword evidence="3" id="KW-0808">Transferase</keyword>
<keyword evidence="3" id="KW-0328">Glycosyltransferase</keyword>
<evidence type="ECO:0000259" key="1">
    <source>
        <dbReference type="Pfam" id="PF00534"/>
    </source>
</evidence>
<dbReference type="EMBL" id="JAUOEL010000008">
    <property type="protein sequence ID" value="MDO5976664.1"/>
    <property type="molecule type" value="Genomic_DNA"/>
</dbReference>
<dbReference type="Pfam" id="PF00534">
    <property type="entry name" value="Glycos_transf_1"/>
    <property type="match status" value="1"/>
</dbReference>
<dbReference type="EC" id="2.4.-.-" evidence="3"/>
<dbReference type="PANTHER" id="PTHR12526">
    <property type="entry name" value="GLYCOSYLTRANSFERASE"/>
    <property type="match status" value="1"/>
</dbReference>
<dbReference type="Pfam" id="PF13477">
    <property type="entry name" value="Glyco_trans_4_2"/>
    <property type="match status" value="1"/>
</dbReference>
<sequence length="384" mass="44107">MKILMVAIPNHHFFQWVNQLKESGHDVYWFDITDGGPEVERINWVTQIKGWKLKQDYIFRSSIKKHAPKLYAFFQKINERDTSQVFEKTVGDIKPDIVHCFEMKLSGLPILDVMERNTIPLIYSSWGSDMFYFEEMGVIKKQVQQFFKRTNYLITDCKRDYNISKNNGFNSTFLGVYPGNGGLKINDSKIKDINKRNCILIKGYDDGVGQAVKVLQAIELLQDTILNNKQIVIYSADESVLNFINNSTKLKVLNITVHERSQFIDNQLILEYMGKSCIHIANSISDGMPNALLEAMAMGSFPIQSNPGGVSEEIITHHQNGLLINDPLDINEISRLIKLALNDLELRKKAQDFNVKFINKHYNRGILQPQIVNIYENIAKTKIN</sequence>
<keyword evidence="4" id="KW-1185">Reference proteome</keyword>
<organism evidence="3 4">
    <name type="scientific">Flavivirga jejuensis</name>
    <dbReference type="NCBI Taxonomy" id="870487"/>
    <lineage>
        <taxon>Bacteria</taxon>
        <taxon>Pseudomonadati</taxon>
        <taxon>Bacteroidota</taxon>
        <taxon>Flavobacteriia</taxon>
        <taxon>Flavobacteriales</taxon>
        <taxon>Flavobacteriaceae</taxon>
        <taxon>Flavivirga</taxon>
    </lineage>
</organism>
<accession>A0ABT8WU95</accession>
<proteinExistence type="predicted"/>
<evidence type="ECO:0000259" key="2">
    <source>
        <dbReference type="Pfam" id="PF13477"/>
    </source>
</evidence>
<name>A0ABT8WU95_9FLAO</name>
<comment type="caution">
    <text evidence="3">The sequence shown here is derived from an EMBL/GenBank/DDBJ whole genome shotgun (WGS) entry which is preliminary data.</text>
</comment>
<gene>
    <name evidence="3" type="ORF">Q4Q40_20875</name>
</gene>
<feature type="domain" description="Glycosyl transferase family 1" evidence="1">
    <location>
        <begin position="199"/>
        <end position="350"/>
    </location>
</feature>
<dbReference type="Proteomes" id="UP001176806">
    <property type="component" value="Unassembled WGS sequence"/>
</dbReference>
<feature type="domain" description="Glycosyltransferase subfamily 4-like N-terminal" evidence="2">
    <location>
        <begin position="9"/>
        <end position="155"/>
    </location>
</feature>
<dbReference type="InterPro" id="IPR001296">
    <property type="entry name" value="Glyco_trans_1"/>
</dbReference>
<dbReference type="RefSeq" id="WP_303303977.1">
    <property type="nucleotide sequence ID" value="NZ_BAABDA010000007.1"/>
</dbReference>
<reference evidence="3" key="1">
    <citation type="submission" date="2023-07" db="EMBL/GenBank/DDBJ databases">
        <title>Two novel species in the genus Flavivirga.</title>
        <authorList>
            <person name="Kwon K."/>
        </authorList>
    </citation>
    <scope>NUCLEOTIDE SEQUENCE</scope>
    <source>
        <strain evidence="3">KACC 14158</strain>
    </source>
</reference>
<dbReference type="SUPFAM" id="SSF53756">
    <property type="entry name" value="UDP-Glycosyltransferase/glycogen phosphorylase"/>
    <property type="match status" value="1"/>
</dbReference>